<dbReference type="PANTHER" id="PTHR16877">
    <property type="entry name" value="HEPCIDIN"/>
    <property type="match status" value="1"/>
</dbReference>
<dbReference type="GeneTree" id="ENSGT00390000003154"/>
<accession>A0A8C6R7V0</accession>
<evidence type="ECO:0000256" key="1">
    <source>
        <dbReference type="ARBA" id="ARBA00004613"/>
    </source>
</evidence>
<reference evidence="8" key="2">
    <citation type="submission" date="2025-09" db="UniProtKB">
        <authorList>
            <consortium name="Ensembl"/>
        </authorList>
    </citation>
    <scope>IDENTIFICATION</scope>
</reference>
<evidence type="ECO:0000256" key="2">
    <source>
        <dbReference type="ARBA" id="ARBA00008022"/>
    </source>
</evidence>
<evidence type="ECO:0000256" key="6">
    <source>
        <dbReference type="ARBA" id="ARBA00023157"/>
    </source>
</evidence>
<name>A0A8C6R7V0_NANGA</name>
<gene>
    <name evidence="8" type="primary">Hamp</name>
</gene>
<dbReference type="Pfam" id="PF06446">
    <property type="entry name" value="Hepcidin"/>
    <property type="match status" value="1"/>
</dbReference>
<dbReference type="GO" id="GO:0005615">
    <property type="term" value="C:extracellular space"/>
    <property type="evidence" value="ECO:0007669"/>
    <property type="project" value="Ensembl"/>
</dbReference>
<dbReference type="GO" id="GO:0042742">
    <property type="term" value="P:defense response to bacterium"/>
    <property type="evidence" value="ECO:0007669"/>
    <property type="project" value="TreeGrafter"/>
</dbReference>
<dbReference type="InterPro" id="IPR010500">
    <property type="entry name" value="Hepcidin"/>
</dbReference>
<reference evidence="8" key="1">
    <citation type="submission" date="2025-08" db="UniProtKB">
        <authorList>
            <consortium name="Ensembl"/>
        </authorList>
    </citation>
    <scope>IDENTIFICATION</scope>
</reference>
<dbReference type="GO" id="GO:0010039">
    <property type="term" value="P:response to iron ion"/>
    <property type="evidence" value="ECO:0007669"/>
    <property type="project" value="Ensembl"/>
</dbReference>
<keyword evidence="5 7" id="KW-0732">Signal</keyword>
<dbReference type="CTD" id="57817"/>
<proteinExistence type="inferred from homology"/>
<dbReference type="GO" id="GO:0006879">
    <property type="term" value="P:intracellular iron ion homeostasis"/>
    <property type="evidence" value="ECO:0007669"/>
    <property type="project" value="Ensembl"/>
</dbReference>
<dbReference type="GO" id="GO:0060586">
    <property type="term" value="P:multicellular organismal-level iron ion homeostasis"/>
    <property type="evidence" value="ECO:0007669"/>
    <property type="project" value="Ensembl"/>
</dbReference>
<protein>
    <recommendedName>
        <fullName evidence="10">Hepcidin</fullName>
    </recommendedName>
</protein>
<keyword evidence="6" id="KW-1015">Disulfide bond</keyword>
<dbReference type="OMA" id="PICLFCC"/>
<comment type="subcellular location">
    <subcellularLocation>
        <location evidence="1">Secreted</location>
    </subcellularLocation>
</comment>
<evidence type="ECO:0000313" key="8">
    <source>
        <dbReference type="Ensembl" id="ENSNGAP00000014298.1"/>
    </source>
</evidence>
<keyword evidence="3" id="KW-0964">Secreted</keyword>
<dbReference type="KEGG" id="ngi:103729916"/>
<dbReference type="AlphaFoldDB" id="A0A8C6R7V0"/>
<organism evidence="8 9">
    <name type="scientific">Nannospalax galili</name>
    <name type="common">Northern Israeli blind subterranean mole rat</name>
    <name type="synonym">Spalax galili</name>
    <dbReference type="NCBI Taxonomy" id="1026970"/>
    <lineage>
        <taxon>Eukaryota</taxon>
        <taxon>Metazoa</taxon>
        <taxon>Chordata</taxon>
        <taxon>Craniata</taxon>
        <taxon>Vertebrata</taxon>
        <taxon>Euteleostomi</taxon>
        <taxon>Mammalia</taxon>
        <taxon>Eutheria</taxon>
        <taxon>Euarchontoglires</taxon>
        <taxon>Glires</taxon>
        <taxon>Rodentia</taxon>
        <taxon>Myomorpha</taxon>
        <taxon>Muroidea</taxon>
        <taxon>Spalacidae</taxon>
        <taxon>Spalacinae</taxon>
        <taxon>Nannospalax</taxon>
    </lineage>
</organism>
<sequence length="84" mass="9660">MMALNAQIRVFCLLLLLLASLTSGTVLQQQMSHITELQPRYTEEAKASRTLLFQRRRKRDTHFPLCMYCCKCCKNRGCGVCCIT</sequence>
<dbReference type="Ensembl" id="ENSNGAT00000019887.1">
    <property type="protein sequence ID" value="ENSNGAP00000014298.1"/>
    <property type="gene ID" value="ENSNGAG00000015641.1"/>
</dbReference>
<dbReference type="OrthoDB" id="9428792at2759"/>
<dbReference type="GO" id="GO:0005179">
    <property type="term" value="F:hormone activity"/>
    <property type="evidence" value="ECO:0007669"/>
    <property type="project" value="UniProtKB-KW"/>
</dbReference>
<feature type="signal peptide" evidence="7">
    <location>
        <begin position="1"/>
        <end position="24"/>
    </location>
</feature>
<comment type="similarity">
    <text evidence="2">Belongs to the hepcidin family.</text>
</comment>
<dbReference type="GO" id="GO:1904039">
    <property type="term" value="P:negative regulation of iron export across plasma membrane"/>
    <property type="evidence" value="ECO:0007669"/>
    <property type="project" value="Ensembl"/>
</dbReference>
<keyword evidence="9" id="KW-1185">Reference proteome</keyword>
<evidence type="ECO:0000256" key="4">
    <source>
        <dbReference type="ARBA" id="ARBA00022702"/>
    </source>
</evidence>
<evidence type="ECO:0000313" key="9">
    <source>
        <dbReference type="Proteomes" id="UP000694381"/>
    </source>
</evidence>
<dbReference type="GO" id="GO:1904479">
    <property type="term" value="P:negative regulation of intestinal absorption"/>
    <property type="evidence" value="ECO:0007669"/>
    <property type="project" value="Ensembl"/>
</dbReference>
<feature type="chain" id="PRO_5034405517" description="Hepcidin" evidence="7">
    <location>
        <begin position="25"/>
        <end position="84"/>
    </location>
</feature>
<dbReference type="GO" id="GO:0032436">
    <property type="term" value="P:positive regulation of proteasomal ubiquitin-dependent protein catabolic process"/>
    <property type="evidence" value="ECO:0007669"/>
    <property type="project" value="Ensembl"/>
</dbReference>
<dbReference type="Proteomes" id="UP000694381">
    <property type="component" value="Unassembled WGS sequence"/>
</dbReference>
<evidence type="ECO:0000256" key="3">
    <source>
        <dbReference type="ARBA" id="ARBA00022525"/>
    </source>
</evidence>
<evidence type="ECO:0000256" key="5">
    <source>
        <dbReference type="ARBA" id="ARBA00022729"/>
    </source>
</evidence>
<dbReference type="PANTHER" id="PTHR16877:SF0">
    <property type="entry name" value="HEPCIDIN"/>
    <property type="match status" value="1"/>
</dbReference>
<dbReference type="RefSeq" id="XP_008826231.1">
    <property type="nucleotide sequence ID" value="XM_008828009.2"/>
</dbReference>
<dbReference type="GO" id="GO:0141108">
    <property type="term" value="F:transporter regulator activity"/>
    <property type="evidence" value="ECO:0007669"/>
    <property type="project" value="Ensembl"/>
</dbReference>
<evidence type="ECO:0008006" key="10">
    <source>
        <dbReference type="Google" id="ProtNLM"/>
    </source>
</evidence>
<evidence type="ECO:0000256" key="7">
    <source>
        <dbReference type="SAM" id="SignalP"/>
    </source>
</evidence>
<dbReference type="GeneID" id="103729916"/>
<keyword evidence="4" id="KW-0372">Hormone</keyword>